<sequence>MFELFDITKEEQESILKQARRLLSGYRQLKKAYTLSMPQAHTQQYGGVSKSKTSRTSNESPELIRYLELGEKVKKIEQAVERVENNEYLKNKYMKSNELSSWKLVELSGYGKTQYGIRLKVILFDFAVAYGIVDFSKYDFKVETVRVSRAQ</sequence>
<dbReference type="AlphaFoldDB" id="A0A2A5S536"/>
<gene>
    <name evidence="1" type="ORF">RU86_GL000969</name>
</gene>
<organism evidence="1 2">
    <name type="scientific">Pseudolactococcus piscium</name>
    <dbReference type="NCBI Taxonomy" id="1364"/>
    <lineage>
        <taxon>Bacteria</taxon>
        <taxon>Bacillati</taxon>
        <taxon>Bacillota</taxon>
        <taxon>Bacilli</taxon>
        <taxon>Lactobacillales</taxon>
        <taxon>Streptococcaceae</taxon>
        <taxon>Pseudolactococcus</taxon>
    </lineage>
</organism>
<reference evidence="1 2" key="1">
    <citation type="submission" date="2014-12" db="EMBL/GenBank/DDBJ databases">
        <title>Draft genome sequences of 10 type strains of Lactococcus.</title>
        <authorList>
            <person name="Sun Z."/>
            <person name="Zhong Z."/>
            <person name="Liu W."/>
            <person name="Zhang W."/>
            <person name="Zhang H."/>
        </authorList>
    </citation>
    <scope>NUCLEOTIDE SEQUENCE [LARGE SCALE GENOMIC DNA]</scope>
    <source>
        <strain evidence="1 2">DSM 6634</strain>
    </source>
</reference>
<name>A0A2A5S536_9LACT</name>
<dbReference type="EMBL" id="JXJW01000002">
    <property type="protein sequence ID" value="PCS08585.1"/>
    <property type="molecule type" value="Genomic_DNA"/>
</dbReference>
<evidence type="ECO:0000313" key="2">
    <source>
        <dbReference type="Proteomes" id="UP000218282"/>
    </source>
</evidence>
<proteinExistence type="predicted"/>
<keyword evidence="2" id="KW-1185">Reference proteome</keyword>
<dbReference type="Proteomes" id="UP000218282">
    <property type="component" value="Unassembled WGS sequence"/>
</dbReference>
<protein>
    <recommendedName>
        <fullName evidence="3">ArpU family transcriptional regulator</fullName>
    </recommendedName>
</protein>
<accession>A0A2A5S536</accession>
<comment type="caution">
    <text evidence="1">The sequence shown here is derived from an EMBL/GenBank/DDBJ whole genome shotgun (WGS) entry which is preliminary data.</text>
</comment>
<evidence type="ECO:0008006" key="3">
    <source>
        <dbReference type="Google" id="ProtNLM"/>
    </source>
</evidence>
<dbReference type="RefSeq" id="WP_096813621.1">
    <property type="nucleotide sequence ID" value="NZ_JXJW01000002.1"/>
</dbReference>
<evidence type="ECO:0000313" key="1">
    <source>
        <dbReference type="EMBL" id="PCS08585.1"/>
    </source>
</evidence>